<gene>
    <name evidence="3" type="ORF">ACFFGS_09540</name>
</gene>
<dbReference type="RefSeq" id="WP_137645066.1">
    <property type="nucleotide sequence ID" value="NZ_BAABRM010000011.1"/>
</dbReference>
<keyword evidence="4" id="KW-1185">Reference proteome</keyword>
<proteinExistence type="predicted"/>
<dbReference type="Proteomes" id="UP001589855">
    <property type="component" value="Unassembled WGS sequence"/>
</dbReference>
<evidence type="ECO:0000313" key="4">
    <source>
        <dbReference type="Proteomes" id="UP001589855"/>
    </source>
</evidence>
<dbReference type="InterPro" id="IPR050490">
    <property type="entry name" value="Bact_solute-bd_prot1"/>
</dbReference>
<protein>
    <submittedName>
        <fullName evidence="3">ABC transporter substrate-binding protein</fullName>
    </submittedName>
</protein>
<comment type="caution">
    <text evidence="3">The sequence shown here is derived from an EMBL/GenBank/DDBJ whole genome shotgun (WGS) entry which is preliminary data.</text>
</comment>
<accession>A0ABV6K4G8</accession>
<reference evidence="3 4" key="1">
    <citation type="submission" date="2024-09" db="EMBL/GenBank/DDBJ databases">
        <authorList>
            <person name="Sun Q."/>
            <person name="Mori K."/>
        </authorList>
    </citation>
    <scope>NUCLEOTIDE SEQUENCE [LARGE SCALE GENOMIC DNA]</scope>
    <source>
        <strain evidence="3 4">TBRC 4575</strain>
    </source>
</reference>
<dbReference type="Gene3D" id="3.40.190.10">
    <property type="entry name" value="Periplasmic binding protein-like II"/>
    <property type="match status" value="1"/>
</dbReference>
<dbReference type="PANTHER" id="PTHR43649">
    <property type="entry name" value="ARABINOSE-BINDING PROTEIN-RELATED"/>
    <property type="match status" value="1"/>
</dbReference>
<sequence>MNKLLKGATVVSIAALGTIALAGCGKSNSSSDSSKKTTVSMYMPGDKPKNYDAMIKKANNRIHKTYKNINIKMNFIGWGDYTQKYNVMVTSGNDYDLAFSQNYTNNALKGAYADMTSELKSGVAKKAYQEVDPAYWKGLKINNKIYGFPINANVYAQNMLTFNSEFVKKYNININDVNSYASMEPALAKFHKQNPGTAGFAIGQGFKASPAHMDFPLGNGLPFAIDSSGKSKKVVNAYDTTEMRDILKTLHSYYQKGYIPKDAATSSTQYNLQDNTWFVRQETQGPYDYGDSTLINNAGGKKMQSKAITDPYKSSAQAQVAVWSISKTSKHKKEAMQVLNLLNTDKTLLNNITWGLEGQQWNFTDKEKGKIKLTKKYKPNYFIGAWMMGNNKNLYTLDTTTNAMIKKRDKDIKESKTSAALGFNPDTSKLKTEITNLNNVMSKYLDILNTGTADPVPTIKKMDKELKTAGYDKVQKELQKQYDAFLDKN</sequence>
<organism evidence="3 4">
    <name type="scientific">Lactiplantibacillus plajomi</name>
    <dbReference type="NCBI Taxonomy" id="1457217"/>
    <lineage>
        <taxon>Bacteria</taxon>
        <taxon>Bacillati</taxon>
        <taxon>Bacillota</taxon>
        <taxon>Bacilli</taxon>
        <taxon>Lactobacillales</taxon>
        <taxon>Lactobacillaceae</taxon>
        <taxon>Lactiplantibacillus</taxon>
    </lineage>
</organism>
<name>A0ABV6K4G8_9LACO</name>
<dbReference type="Pfam" id="PF12010">
    <property type="entry name" value="DUF3502"/>
    <property type="match status" value="1"/>
</dbReference>
<dbReference type="Pfam" id="PF01547">
    <property type="entry name" value="SBP_bac_1"/>
    <property type="match status" value="1"/>
</dbReference>
<dbReference type="InterPro" id="IPR006059">
    <property type="entry name" value="SBP"/>
</dbReference>
<dbReference type="InterPro" id="IPR022627">
    <property type="entry name" value="DUF3502"/>
</dbReference>
<keyword evidence="1" id="KW-0732">Signal</keyword>
<feature type="signal peptide" evidence="1">
    <location>
        <begin position="1"/>
        <end position="22"/>
    </location>
</feature>
<dbReference type="PANTHER" id="PTHR43649:SF17">
    <property type="entry name" value="ABC TRANSPORTER SOLUTE BINDING PROTEIN-SUGAR TRANSPORT"/>
    <property type="match status" value="1"/>
</dbReference>
<feature type="domain" description="DUF3502" evidence="2">
    <location>
        <begin position="420"/>
        <end position="486"/>
    </location>
</feature>
<evidence type="ECO:0000313" key="3">
    <source>
        <dbReference type="EMBL" id="MFC0424359.1"/>
    </source>
</evidence>
<dbReference type="SUPFAM" id="SSF53850">
    <property type="entry name" value="Periplasmic binding protein-like II"/>
    <property type="match status" value="1"/>
</dbReference>
<feature type="chain" id="PRO_5045808816" evidence="1">
    <location>
        <begin position="23"/>
        <end position="489"/>
    </location>
</feature>
<dbReference type="EMBL" id="JBHLUK010000070">
    <property type="protein sequence ID" value="MFC0424359.1"/>
    <property type="molecule type" value="Genomic_DNA"/>
</dbReference>
<evidence type="ECO:0000256" key="1">
    <source>
        <dbReference type="SAM" id="SignalP"/>
    </source>
</evidence>
<evidence type="ECO:0000259" key="2">
    <source>
        <dbReference type="Pfam" id="PF12010"/>
    </source>
</evidence>
<dbReference type="PROSITE" id="PS51257">
    <property type="entry name" value="PROKAR_LIPOPROTEIN"/>
    <property type="match status" value="1"/>
</dbReference>